<dbReference type="EMBL" id="WOCE01000001">
    <property type="protein sequence ID" value="KAE9621457.1"/>
    <property type="molecule type" value="Genomic_DNA"/>
</dbReference>
<evidence type="ECO:0000313" key="2">
    <source>
        <dbReference type="Proteomes" id="UP000447434"/>
    </source>
</evidence>
<dbReference type="AlphaFoldDB" id="A0A6A4R5V4"/>
<dbReference type="Proteomes" id="UP000447434">
    <property type="component" value="Chromosome 1"/>
</dbReference>
<keyword evidence="2" id="KW-1185">Reference proteome</keyword>
<sequence length="66" mass="7180">MKVLGAEWDSGCGTERMHQRLGFPSLDGRSILHASRHFVAEISNGVAVLRQDNPDCNVKALVSTSN</sequence>
<gene>
    <name evidence="1" type="ORF">Lalb_Chr01g0014901</name>
</gene>
<organism evidence="1 2">
    <name type="scientific">Lupinus albus</name>
    <name type="common">White lupine</name>
    <name type="synonym">Lupinus termis</name>
    <dbReference type="NCBI Taxonomy" id="3870"/>
    <lineage>
        <taxon>Eukaryota</taxon>
        <taxon>Viridiplantae</taxon>
        <taxon>Streptophyta</taxon>
        <taxon>Embryophyta</taxon>
        <taxon>Tracheophyta</taxon>
        <taxon>Spermatophyta</taxon>
        <taxon>Magnoliopsida</taxon>
        <taxon>eudicotyledons</taxon>
        <taxon>Gunneridae</taxon>
        <taxon>Pentapetalae</taxon>
        <taxon>rosids</taxon>
        <taxon>fabids</taxon>
        <taxon>Fabales</taxon>
        <taxon>Fabaceae</taxon>
        <taxon>Papilionoideae</taxon>
        <taxon>50 kb inversion clade</taxon>
        <taxon>genistoids sensu lato</taxon>
        <taxon>core genistoids</taxon>
        <taxon>Genisteae</taxon>
        <taxon>Lupinus</taxon>
    </lineage>
</organism>
<evidence type="ECO:0000313" key="1">
    <source>
        <dbReference type="EMBL" id="KAE9621457.1"/>
    </source>
</evidence>
<protein>
    <submittedName>
        <fullName evidence="1">Uncharacterized protein</fullName>
    </submittedName>
</protein>
<reference evidence="2" key="1">
    <citation type="journal article" date="2020" name="Nat. Commun.">
        <title>Genome sequence of the cluster root forming white lupin.</title>
        <authorList>
            <person name="Hufnagel B."/>
            <person name="Marques A."/>
            <person name="Soriano A."/>
            <person name="Marques L."/>
            <person name="Divol F."/>
            <person name="Doumas P."/>
            <person name="Sallet E."/>
            <person name="Mancinotti D."/>
            <person name="Carrere S."/>
            <person name="Marande W."/>
            <person name="Arribat S."/>
            <person name="Keller J."/>
            <person name="Huneau C."/>
            <person name="Blein T."/>
            <person name="Aime D."/>
            <person name="Laguerre M."/>
            <person name="Taylor J."/>
            <person name="Schubert V."/>
            <person name="Nelson M."/>
            <person name="Geu-Flores F."/>
            <person name="Crespi M."/>
            <person name="Gallardo-Guerrero K."/>
            <person name="Delaux P.-M."/>
            <person name="Salse J."/>
            <person name="Berges H."/>
            <person name="Guyot R."/>
            <person name="Gouzy J."/>
            <person name="Peret B."/>
        </authorList>
    </citation>
    <scope>NUCLEOTIDE SEQUENCE [LARGE SCALE GENOMIC DNA]</scope>
    <source>
        <strain evidence="2">cv. Amiga</strain>
    </source>
</reference>
<name>A0A6A4R5V4_LUPAL</name>
<comment type="caution">
    <text evidence="1">The sequence shown here is derived from an EMBL/GenBank/DDBJ whole genome shotgun (WGS) entry which is preliminary data.</text>
</comment>
<accession>A0A6A4R5V4</accession>
<proteinExistence type="predicted"/>